<evidence type="ECO:0000256" key="1">
    <source>
        <dbReference type="SAM" id="Phobius"/>
    </source>
</evidence>
<feature type="transmembrane region" description="Helical" evidence="1">
    <location>
        <begin position="25"/>
        <end position="44"/>
    </location>
</feature>
<dbReference type="KEGG" id="psyt:DSAG12_03788"/>
<evidence type="ECO:0000313" key="3">
    <source>
        <dbReference type="Proteomes" id="UP000321408"/>
    </source>
</evidence>
<dbReference type="AlphaFoldDB" id="A0A5B9DGS9"/>
<evidence type="ECO:0000313" key="2">
    <source>
        <dbReference type="EMBL" id="QEE17950.1"/>
    </source>
</evidence>
<name>A0A5B9DGS9_9ARCH</name>
<dbReference type="RefSeq" id="WP_147664827.1">
    <property type="nucleotide sequence ID" value="NZ_CP042905.2"/>
</dbReference>
<dbReference type="Proteomes" id="UP000321408">
    <property type="component" value="Chromosome"/>
</dbReference>
<dbReference type="InterPro" id="IPR032531">
    <property type="entry name" value="DUF4956"/>
</dbReference>
<feature type="transmembrane region" description="Helical" evidence="1">
    <location>
        <begin position="65"/>
        <end position="90"/>
    </location>
</feature>
<reference evidence="2 3" key="1">
    <citation type="journal article" date="2020" name="Nature">
        <title>Isolation of an archaeon at the prokaryote-eukaryote interface.</title>
        <authorList>
            <person name="Imachi H."/>
            <person name="Nobu M.K."/>
            <person name="Nakahara N."/>
            <person name="Morono Y."/>
            <person name="Ogawara M."/>
            <person name="Takaki Y."/>
            <person name="Takano Y."/>
            <person name="Uematsu K."/>
            <person name="Ikuta T."/>
            <person name="Ito M."/>
            <person name="Matsui Y."/>
            <person name="Miyazaki M."/>
            <person name="Murata K."/>
            <person name="Saito Y."/>
            <person name="Sakai S."/>
            <person name="Song C."/>
            <person name="Tasumi E."/>
            <person name="Yamanaka Y."/>
            <person name="Yamaguchi T."/>
            <person name="Kamagata Y."/>
            <person name="Tamaki H."/>
            <person name="Takai K."/>
        </authorList>
    </citation>
    <scope>NUCLEOTIDE SEQUENCE [LARGE SCALE GENOMIC DNA]</scope>
    <source>
        <strain evidence="2 3">MK-D1</strain>
    </source>
</reference>
<proteinExistence type="predicted"/>
<feature type="transmembrane region" description="Helical" evidence="1">
    <location>
        <begin position="110"/>
        <end position="143"/>
    </location>
</feature>
<dbReference type="OrthoDB" id="124644at2157"/>
<keyword evidence="1" id="KW-0472">Membrane</keyword>
<dbReference type="EMBL" id="CP042905">
    <property type="protein sequence ID" value="QEE17950.1"/>
    <property type="molecule type" value="Genomic_DNA"/>
</dbReference>
<gene>
    <name evidence="2" type="ORF">DSAG12_03788</name>
</gene>
<accession>A0A5B9DGS9</accession>
<dbReference type="Pfam" id="PF16316">
    <property type="entry name" value="DUF4956"/>
    <property type="match status" value="1"/>
</dbReference>
<reference evidence="2 3" key="2">
    <citation type="journal article" date="2024" name="Int. J. Syst. Evol. Microbiol.">
        <title>Promethearchaeum syntrophicum gen. nov., sp. nov., an anaerobic, obligately syntrophic archaeon, the first isolate of the lineage 'Asgard' archaea, and proposal of the new archaeal phylum Promethearchaeota phyl. nov. and kingdom Promethearchaeati regn. nov.</title>
        <authorList>
            <person name="Imachi H."/>
            <person name="Nobu M.K."/>
            <person name="Kato S."/>
            <person name="Takaki Y."/>
            <person name="Miyazaki M."/>
            <person name="Miyata M."/>
            <person name="Ogawara M."/>
            <person name="Saito Y."/>
            <person name="Sakai S."/>
            <person name="Tahara Y.O."/>
            <person name="Takano Y."/>
            <person name="Tasumi E."/>
            <person name="Uematsu K."/>
            <person name="Yoshimura T."/>
            <person name="Itoh T."/>
            <person name="Ohkuma M."/>
            <person name="Takai K."/>
        </authorList>
    </citation>
    <scope>NUCLEOTIDE SEQUENCE [LARGE SCALE GENOMIC DNA]</scope>
    <source>
        <strain evidence="2 3">MK-D1</strain>
    </source>
</reference>
<sequence>MIQTGFIEKFFEDSFLTFSPEVSSLTFSDAIIVLFWSISLSMIVSITYRGTHKGISYSQSFTQTLVLLGVVVSIVMLIVGTDIARAFTLVGALSIVRFRNAIKDTRDVGFIFFIMAVGMACGTRFYALALFFTLIGCLMLFFMYSSQFGQKGLAQDILELNIPIKYDYSQVLSPIFTKNLKYYSILSVDSIDEEKNRISFIITFKKKLKLLSFKNEKEVADDFTSKSKFLGELKKIEYISNVKVINGSHSTEV</sequence>
<keyword evidence="1" id="KW-1133">Transmembrane helix</keyword>
<dbReference type="GeneID" id="41331756"/>
<organism evidence="2 3">
    <name type="scientific">Promethearchaeum syntrophicum</name>
    <dbReference type="NCBI Taxonomy" id="2594042"/>
    <lineage>
        <taxon>Archaea</taxon>
        <taxon>Promethearchaeati</taxon>
        <taxon>Promethearchaeota</taxon>
        <taxon>Promethearchaeia</taxon>
        <taxon>Promethearchaeales</taxon>
        <taxon>Promethearchaeaceae</taxon>
        <taxon>Promethearchaeum</taxon>
    </lineage>
</organism>
<protein>
    <submittedName>
        <fullName evidence="2">DUF4956 domain-containing protein</fullName>
    </submittedName>
</protein>
<keyword evidence="1" id="KW-0812">Transmembrane</keyword>
<keyword evidence="3" id="KW-1185">Reference proteome</keyword>